<dbReference type="EMBL" id="CAVNYO010000462">
    <property type="protein sequence ID" value="CAK5282801.1"/>
    <property type="molecule type" value="Genomic_DNA"/>
</dbReference>
<evidence type="ECO:0000313" key="2">
    <source>
        <dbReference type="EMBL" id="CAK5282801.1"/>
    </source>
</evidence>
<proteinExistence type="predicted"/>
<evidence type="ECO:0000313" key="1">
    <source>
        <dbReference type="EMBL" id="CAK5266331.1"/>
    </source>
</evidence>
<comment type="caution">
    <text evidence="1">The sequence shown here is derived from an EMBL/GenBank/DDBJ whole genome shotgun (WGS) entry which is preliminary data.</text>
</comment>
<name>A0AAD2GZC0_9AGAR</name>
<sequence>MCCGEHKGFGRGRRPCASIGRQMLRRISRRPQLSEMVQYRHASRPPA</sequence>
<evidence type="ECO:0000313" key="3">
    <source>
        <dbReference type="Proteomes" id="UP001295794"/>
    </source>
</evidence>
<dbReference type="Proteomes" id="UP001295794">
    <property type="component" value="Unassembled WGS sequence"/>
</dbReference>
<dbReference type="AlphaFoldDB" id="A0AAD2GZC0"/>
<keyword evidence="3" id="KW-1185">Reference proteome</keyword>
<accession>A0AAD2GZC0</accession>
<organism evidence="1 3">
    <name type="scientific">Mycena citricolor</name>
    <dbReference type="NCBI Taxonomy" id="2018698"/>
    <lineage>
        <taxon>Eukaryota</taxon>
        <taxon>Fungi</taxon>
        <taxon>Dikarya</taxon>
        <taxon>Basidiomycota</taxon>
        <taxon>Agaricomycotina</taxon>
        <taxon>Agaricomycetes</taxon>
        <taxon>Agaricomycetidae</taxon>
        <taxon>Agaricales</taxon>
        <taxon>Marasmiineae</taxon>
        <taxon>Mycenaceae</taxon>
        <taxon>Mycena</taxon>
    </lineage>
</organism>
<gene>
    <name evidence="2" type="ORF">MYCIT1_LOCUS34858</name>
    <name evidence="1" type="ORF">MYCIT1_LOCUS8029</name>
</gene>
<dbReference type="EMBL" id="CAVNYO010000109">
    <property type="protein sequence ID" value="CAK5266331.1"/>
    <property type="molecule type" value="Genomic_DNA"/>
</dbReference>
<protein>
    <submittedName>
        <fullName evidence="1">Uncharacterized protein</fullName>
    </submittedName>
</protein>
<reference evidence="1" key="1">
    <citation type="submission" date="2023-11" db="EMBL/GenBank/DDBJ databases">
        <authorList>
            <person name="De Vega J J."/>
            <person name="De Vega J J."/>
        </authorList>
    </citation>
    <scope>NUCLEOTIDE SEQUENCE</scope>
</reference>